<reference evidence="2" key="1">
    <citation type="journal article" date="2007" name="Plant Cell">
        <title>Dothideomycete-plant interactions illuminated by genome sequencing and EST analysis of the wheat pathogen Stagonospora nodorum.</title>
        <authorList>
            <person name="Hane J.K."/>
            <person name="Lowe R.G."/>
            <person name="Solomon P.S."/>
            <person name="Tan K.C."/>
            <person name="Schoch C.L."/>
            <person name="Spatafora J.W."/>
            <person name="Crous P.W."/>
            <person name="Kodira C."/>
            <person name="Birren B.W."/>
            <person name="Galagan J.E."/>
            <person name="Torriani S.F."/>
            <person name="McDonald B.A."/>
            <person name="Oliver R.P."/>
        </authorList>
    </citation>
    <scope>NUCLEOTIDE SEQUENCE [LARGE SCALE GENOMIC DNA]</scope>
    <source>
        <strain evidence="2">SN15 / ATCC MYA-4574 / FGSC 10173</strain>
    </source>
</reference>
<evidence type="ECO:0000313" key="1">
    <source>
        <dbReference type="EMBL" id="EAT79275.1"/>
    </source>
</evidence>
<proteinExistence type="predicted"/>
<protein>
    <submittedName>
        <fullName evidence="1">Uncharacterized protein</fullName>
    </submittedName>
</protein>
<dbReference type="InParanoid" id="Q0U4C3"/>
<organism evidence="1 2">
    <name type="scientific">Phaeosphaeria nodorum (strain SN15 / ATCC MYA-4574 / FGSC 10173)</name>
    <name type="common">Glume blotch fungus</name>
    <name type="synonym">Parastagonospora nodorum</name>
    <dbReference type="NCBI Taxonomy" id="321614"/>
    <lineage>
        <taxon>Eukaryota</taxon>
        <taxon>Fungi</taxon>
        <taxon>Dikarya</taxon>
        <taxon>Ascomycota</taxon>
        <taxon>Pezizomycotina</taxon>
        <taxon>Dothideomycetes</taxon>
        <taxon>Pleosporomycetidae</taxon>
        <taxon>Pleosporales</taxon>
        <taxon>Pleosporineae</taxon>
        <taxon>Phaeosphaeriaceae</taxon>
        <taxon>Parastagonospora</taxon>
    </lineage>
</organism>
<dbReference type="Proteomes" id="UP000001055">
    <property type="component" value="Unassembled WGS sequence"/>
</dbReference>
<name>Q0U4C3_PHANO</name>
<dbReference type="KEGG" id="pno:SNOG_13391"/>
<dbReference type="AlphaFoldDB" id="Q0U4C3"/>
<evidence type="ECO:0000313" key="2">
    <source>
        <dbReference type="Proteomes" id="UP000001055"/>
    </source>
</evidence>
<sequence>MVANAKSRVLIFQSTKATKSVGVKDTARDRLMLKNCATGLHLEDHHVSKEKAPYTSPHRRFQKCAFPASAAQSPKPNPDVVPFFLH</sequence>
<accession>Q0U4C3</accession>
<gene>
    <name evidence="1" type="ORF">SNOG_13391</name>
</gene>
<dbReference type="EMBL" id="CH445350">
    <property type="protein sequence ID" value="EAT79275.1"/>
    <property type="molecule type" value="Genomic_DNA"/>
</dbReference>
<dbReference type="GeneID" id="5980518"/>
<dbReference type="RefSeq" id="XP_001803601.1">
    <property type="nucleotide sequence ID" value="XM_001803549.1"/>
</dbReference>